<keyword evidence="1" id="KW-0812">Transmembrane</keyword>
<gene>
    <name evidence="2" type="primary">zraP_2</name>
    <name evidence="2" type="ORF">NCTC9001_04496</name>
</gene>
<accession>A0A484Y9C2</accession>
<evidence type="ECO:0000313" key="3">
    <source>
        <dbReference type="Proteomes" id="UP000372890"/>
    </source>
</evidence>
<dbReference type="Proteomes" id="UP000372890">
    <property type="component" value="Unassembled WGS sequence"/>
</dbReference>
<keyword evidence="1" id="KW-0472">Membrane</keyword>
<organism evidence="2 3">
    <name type="scientific">Escherichia coli</name>
    <dbReference type="NCBI Taxonomy" id="562"/>
    <lineage>
        <taxon>Bacteria</taxon>
        <taxon>Pseudomonadati</taxon>
        <taxon>Pseudomonadota</taxon>
        <taxon>Gammaproteobacteria</taxon>
        <taxon>Enterobacterales</taxon>
        <taxon>Enterobacteriaceae</taxon>
        <taxon>Escherichia</taxon>
    </lineage>
</organism>
<keyword evidence="1" id="KW-1133">Transmembrane helix</keyword>
<name>A0A484Y9C2_ECOLX</name>
<sequence length="84" mass="9416">MTRYPQQASHFYSFIMPDYPSYQRFAVGTERCNTRSKTTTGGLTMKRNTKIALVMMALSAMAMGSTILHLLTADMVCGSKMPRL</sequence>
<evidence type="ECO:0000256" key="1">
    <source>
        <dbReference type="SAM" id="Phobius"/>
    </source>
</evidence>
<protein>
    <submittedName>
        <fullName evidence="2">Zinc resistance-associated protein</fullName>
    </submittedName>
</protein>
<dbReference type="EMBL" id="CAADIS010000005">
    <property type="protein sequence ID" value="VFS32632.1"/>
    <property type="molecule type" value="Genomic_DNA"/>
</dbReference>
<evidence type="ECO:0000313" key="2">
    <source>
        <dbReference type="EMBL" id="VFS32632.1"/>
    </source>
</evidence>
<dbReference type="AlphaFoldDB" id="A0A484Y9C2"/>
<reference evidence="2 3" key="1">
    <citation type="submission" date="2019-03" db="EMBL/GenBank/DDBJ databases">
        <authorList>
            <consortium name="Pathogen Informatics"/>
        </authorList>
    </citation>
    <scope>NUCLEOTIDE SEQUENCE [LARGE SCALE GENOMIC DNA]</scope>
    <source>
        <strain evidence="2 3">NCTC9001</strain>
    </source>
</reference>
<feature type="transmembrane region" description="Helical" evidence="1">
    <location>
        <begin position="51"/>
        <end position="71"/>
    </location>
</feature>
<proteinExistence type="predicted"/>